<dbReference type="Pfam" id="PF00486">
    <property type="entry name" value="Trans_reg_C"/>
    <property type="match status" value="1"/>
</dbReference>
<dbReference type="GO" id="GO:0006355">
    <property type="term" value="P:regulation of DNA-templated transcription"/>
    <property type="evidence" value="ECO:0007669"/>
    <property type="project" value="InterPro"/>
</dbReference>
<accession>A0A6I4I0B3</accession>
<dbReference type="PROSITE" id="PS51755">
    <property type="entry name" value="OMPR_PHOB"/>
    <property type="match status" value="1"/>
</dbReference>
<dbReference type="GO" id="GO:0032993">
    <property type="term" value="C:protein-DNA complex"/>
    <property type="evidence" value="ECO:0007669"/>
    <property type="project" value="TreeGrafter"/>
</dbReference>
<dbReference type="SUPFAM" id="SSF52172">
    <property type="entry name" value="CheY-like"/>
    <property type="match status" value="1"/>
</dbReference>
<dbReference type="PROSITE" id="PS50110">
    <property type="entry name" value="RESPONSE_REGULATORY"/>
    <property type="match status" value="1"/>
</dbReference>
<keyword evidence="2" id="KW-0902">Two-component regulatory system</keyword>
<dbReference type="GO" id="GO:0005829">
    <property type="term" value="C:cytosol"/>
    <property type="evidence" value="ECO:0007669"/>
    <property type="project" value="TreeGrafter"/>
</dbReference>
<dbReference type="PANTHER" id="PTHR48111:SF22">
    <property type="entry name" value="REGULATOR OF RPOS"/>
    <property type="match status" value="1"/>
</dbReference>
<evidence type="ECO:0000313" key="7">
    <source>
        <dbReference type="Proteomes" id="UP000429232"/>
    </source>
</evidence>
<evidence type="ECO:0000256" key="3">
    <source>
        <dbReference type="ARBA" id="ARBA00023015"/>
    </source>
</evidence>
<dbReference type="InterPro" id="IPR001867">
    <property type="entry name" value="OmpR/PhoB-type_DNA-bd"/>
</dbReference>
<dbReference type="KEGG" id="mgik:GO620_012010"/>
<dbReference type="RefSeq" id="WP_157525601.1">
    <property type="nucleotide sequence ID" value="NZ_CP066775.1"/>
</dbReference>
<dbReference type="InterPro" id="IPR036388">
    <property type="entry name" value="WH-like_DNA-bd_sf"/>
</dbReference>
<dbReference type="Proteomes" id="UP000429232">
    <property type="component" value="Chromosome"/>
</dbReference>
<dbReference type="AlphaFoldDB" id="A0A6I4I0B3"/>
<dbReference type="InterPro" id="IPR016032">
    <property type="entry name" value="Sig_transdc_resp-reg_C-effctor"/>
</dbReference>
<dbReference type="InterPro" id="IPR039420">
    <property type="entry name" value="WalR-like"/>
</dbReference>
<keyword evidence="7" id="KW-1185">Reference proteome</keyword>
<dbReference type="Gene3D" id="1.10.10.10">
    <property type="entry name" value="Winged helix-like DNA-binding domain superfamily/Winged helix DNA-binding domain"/>
    <property type="match status" value="1"/>
</dbReference>
<keyword evidence="1" id="KW-0597">Phosphoprotein</keyword>
<evidence type="ECO:0000256" key="2">
    <source>
        <dbReference type="ARBA" id="ARBA00023012"/>
    </source>
</evidence>
<protein>
    <submittedName>
        <fullName evidence="6">Response regulator transcription factor</fullName>
    </submittedName>
</protein>
<proteinExistence type="predicted"/>
<sequence>MKILIIEDEPALRDSIKTYLSGDGNICETAFDYHSAIGKVSLYRYDCILLDITLPNGNGLDILRYLKDQKFEDGILIISAKNSLDDRVTGLDLGADDYLTKPFHLSELKARVAAIVRRKSFRGNEKLVYQEIMIDLVGKDVKINDITLKLTPKEYALLIYFIANKGKVVSKNAIVEHLWGDSFDVADNFDFIYSHIKNLRKKIIDAGGKEYIQAAYGLGYKFGSNNS</sequence>
<dbReference type="SUPFAM" id="SSF46894">
    <property type="entry name" value="C-terminal effector domain of the bipartite response regulators"/>
    <property type="match status" value="1"/>
</dbReference>
<dbReference type="EMBL" id="CP066775">
    <property type="protein sequence ID" value="QQL48900.1"/>
    <property type="molecule type" value="Genomic_DNA"/>
</dbReference>
<dbReference type="Pfam" id="PF00072">
    <property type="entry name" value="Response_reg"/>
    <property type="match status" value="1"/>
</dbReference>
<reference evidence="6 7" key="1">
    <citation type="submission" date="2020-12" db="EMBL/GenBank/DDBJ databases">
        <title>HMF7856_wgs.fasta genome submission.</title>
        <authorList>
            <person name="Kang H."/>
            <person name="Kim H."/>
            <person name="Joh K."/>
        </authorList>
    </citation>
    <scope>NUCLEOTIDE SEQUENCE [LARGE SCALE GENOMIC DNA]</scope>
    <source>
        <strain evidence="6 7">HMF7856</strain>
    </source>
</reference>
<keyword evidence="4" id="KW-0238">DNA-binding</keyword>
<dbReference type="Gene3D" id="3.40.50.2300">
    <property type="match status" value="1"/>
</dbReference>
<evidence type="ECO:0000256" key="4">
    <source>
        <dbReference type="ARBA" id="ARBA00023125"/>
    </source>
</evidence>
<dbReference type="SMART" id="SM00862">
    <property type="entry name" value="Trans_reg_C"/>
    <property type="match status" value="1"/>
</dbReference>
<evidence type="ECO:0000256" key="1">
    <source>
        <dbReference type="ARBA" id="ARBA00022553"/>
    </source>
</evidence>
<dbReference type="PANTHER" id="PTHR48111">
    <property type="entry name" value="REGULATOR OF RPOS"/>
    <property type="match status" value="1"/>
</dbReference>
<dbReference type="GO" id="GO:0000976">
    <property type="term" value="F:transcription cis-regulatory region binding"/>
    <property type="evidence" value="ECO:0007669"/>
    <property type="project" value="TreeGrafter"/>
</dbReference>
<dbReference type="GO" id="GO:0000156">
    <property type="term" value="F:phosphorelay response regulator activity"/>
    <property type="evidence" value="ECO:0007669"/>
    <property type="project" value="TreeGrafter"/>
</dbReference>
<dbReference type="CDD" id="cd00383">
    <property type="entry name" value="trans_reg_C"/>
    <property type="match status" value="1"/>
</dbReference>
<dbReference type="InterPro" id="IPR011006">
    <property type="entry name" value="CheY-like_superfamily"/>
</dbReference>
<dbReference type="SMART" id="SM00448">
    <property type="entry name" value="REC"/>
    <property type="match status" value="1"/>
</dbReference>
<keyword evidence="3" id="KW-0805">Transcription regulation</keyword>
<organism evidence="6 7">
    <name type="scientific">Mucilaginibacter ginkgonis</name>
    <dbReference type="NCBI Taxonomy" id="2682091"/>
    <lineage>
        <taxon>Bacteria</taxon>
        <taxon>Pseudomonadati</taxon>
        <taxon>Bacteroidota</taxon>
        <taxon>Sphingobacteriia</taxon>
        <taxon>Sphingobacteriales</taxon>
        <taxon>Sphingobacteriaceae</taxon>
        <taxon>Mucilaginibacter</taxon>
    </lineage>
</organism>
<dbReference type="InterPro" id="IPR001789">
    <property type="entry name" value="Sig_transdc_resp-reg_receiver"/>
</dbReference>
<keyword evidence="5" id="KW-0804">Transcription</keyword>
<dbReference type="Gene3D" id="6.10.250.690">
    <property type="match status" value="1"/>
</dbReference>
<evidence type="ECO:0000256" key="5">
    <source>
        <dbReference type="ARBA" id="ARBA00023163"/>
    </source>
</evidence>
<name>A0A6I4I0B3_9SPHI</name>
<gene>
    <name evidence="6" type="ORF">GO620_012010</name>
</gene>
<evidence type="ECO:0000313" key="6">
    <source>
        <dbReference type="EMBL" id="QQL48900.1"/>
    </source>
</evidence>